<accession>A0ABP8GFF0</accession>
<dbReference type="SUPFAM" id="SSF53474">
    <property type="entry name" value="alpha/beta-Hydrolases"/>
    <property type="match status" value="1"/>
</dbReference>
<proteinExistence type="predicted"/>
<reference evidence="3" key="1">
    <citation type="journal article" date="2019" name="Int. J. Syst. Evol. Microbiol.">
        <title>The Global Catalogue of Microorganisms (GCM) 10K type strain sequencing project: providing services to taxonomists for standard genome sequencing and annotation.</title>
        <authorList>
            <consortium name="The Broad Institute Genomics Platform"/>
            <consortium name="The Broad Institute Genome Sequencing Center for Infectious Disease"/>
            <person name="Wu L."/>
            <person name="Ma J."/>
        </authorList>
    </citation>
    <scope>NUCLEOTIDE SEQUENCE [LARGE SCALE GENOMIC DNA]</scope>
    <source>
        <strain evidence="3">JCM 17705</strain>
    </source>
</reference>
<evidence type="ECO:0000313" key="3">
    <source>
        <dbReference type="Proteomes" id="UP001500582"/>
    </source>
</evidence>
<dbReference type="PANTHER" id="PTHR37017">
    <property type="entry name" value="AB HYDROLASE-1 DOMAIN-CONTAINING PROTEIN-RELATED"/>
    <property type="match status" value="1"/>
</dbReference>
<sequence>MRVTAATIFVSSNHKYMKTNMNIVLVHGAFGDGSYWKKVIPALAAKGHNVRAMQLPLISLEEDVQRTTEMVDSLEGLVLLVGHSYGVMVITGAGNHPSVKGLV</sequence>
<evidence type="ECO:0000313" key="2">
    <source>
        <dbReference type="EMBL" id="GAA4323424.1"/>
    </source>
</evidence>
<dbReference type="Gene3D" id="3.40.50.1820">
    <property type="entry name" value="alpha/beta hydrolase"/>
    <property type="match status" value="1"/>
</dbReference>
<dbReference type="InterPro" id="IPR000073">
    <property type="entry name" value="AB_hydrolase_1"/>
</dbReference>
<organism evidence="2 3">
    <name type="scientific">Mucilaginibacter gynuensis</name>
    <dbReference type="NCBI Taxonomy" id="1302236"/>
    <lineage>
        <taxon>Bacteria</taxon>
        <taxon>Pseudomonadati</taxon>
        <taxon>Bacteroidota</taxon>
        <taxon>Sphingobacteriia</taxon>
        <taxon>Sphingobacteriales</taxon>
        <taxon>Sphingobacteriaceae</taxon>
        <taxon>Mucilaginibacter</taxon>
    </lineage>
</organism>
<protein>
    <recommendedName>
        <fullName evidence="1">AB hydrolase-1 domain-containing protein</fullName>
    </recommendedName>
</protein>
<gene>
    <name evidence="2" type="ORF">GCM10023149_24360</name>
</gene>
<feature type="domain" description="AB hydrolase-1" evidence="1">
    <location>
        <begin position="23"/>
        <end position="92"/>
    </location>
</feature>
<dbReference type="InterPro" id="IPR052897">
    <property type="entry name" value="Sec-Metab_Biosynth_Hydrolase"/>
</dbReference>
<dbReference type="InterPro" id="IPR029058">
    <property type="entry name" value="AB_hydrolase_fold"/>
</dbReference>
<dbReference type="Pfam" id="PF12697">
    <property type="entry name" value="Abhydrolase_6"/>
    <property type="match status" value="1"/>
</dbReference>
<dbReference type="EMBL" id="BAABFT010000005">
    <property type="protein sequence ID" value="GAA4323424.1"/>
    <property type="molecule type" value="Genomic_DNA"/>
</dbReference>
<name>A0ABP8GFF0_9SPHI</name>
<evidence type="ECO:0000259" key="1">
    <source>
        <dbReference type="Pfam" id="PF12697"/>
    </source>
</evidence>
<dbReference type="PANTHER" id="PTHR37017:SF11">
    <property type="entry name" value="ESTERASE_LIPASE_THIOESTERASE DOMAIN-CONTAINING PROTEIN"/>
    <property type="match status" value="1"/>
</dbReference>
<dbReference type="Proteomes" id="UP001500582">
    <property type="component" value="Unassembled WGS sequence"/>
</dbReference>
<keyword evidence="3" id="KW-1185">Reference proteome</keyword>
<comment type="caution">
    <text evidence="2">The sequence shown here is derived from an EMBL/GenBank/DDBJ whole genome shotgun (WGS) entry which is preliminary data.</text>
</comment>